<dbReference type="Pfam" id="PF07690">
    <property type="entry name" value="MFS_1"/>
    <property type="match status" value="1"/>
</dbReference>
<dbReference type="EMBL" id="HF935530">
    <property type="protein sequence ID" value="CCX10261.1"/>
    <property type="molecule type" value="Genomic_DNA"/>
</dbReference>
<dbReference type="AlphaFoldDB" id="U4LFF4"/>
<comment type="similarity">
    <text evidence="6">Belongs to the major facilitator superfamily. Allantoate permease family.</text>
</comment>
<keyword evidence="4 7" id="KW-1133">Transmembrane helix</keyword>
<dbReference type="eggNOG" id="KOG2533">
    <property type="taxonomic scope" value="Eukaryota"/>
</dbReference>
<reference evidence="8 9" key="1">
    <citation type="journal article" date="2013" name="PLoS Genet.">
        <title>The genome and development-dependent transcriptomes of Pyronema confluens: a window into fungal evolution.</title>
        <authorList>
            <person name="Traeger S."/>
            <person name="Altegoer F."/>
            <person name="Freitag M."/>
            <person name="Gabaldon T."/>
            <person name="Kempken F."/>
            <person name="Kumar A."/>
            <person name="Marcet-Houben M."/>
            <person name="Poggeler S."/>
            <person name="Stajich J.E."/>
            <person name="Nowrousian M."/>
        </authorList>
    </citation>
    <scope>NUCLEOTIDE SEQUENCE [LARGE SCALE GENOMIC DNA]</scope>
    <source>
        <strain evidence="9">CBS 100304</strain>
        <tissue evidence="8">Vegetative mycelium</tissue>
    </source>
</reference>
<dbReference type="FunFam" id="1.20.1250.20:FF:000065">
    <property type="entry name" value="Putative MFS pantothenate transporter"/>
    <property type="match status" value="1"/>
</dbReference>
<gene>
    <name evidence="8" type="ORF">PCON_09855</name>
</gene>
<feature type="transmembrane region" description="Helical" evidence="7">
    <location>
        <begin position="171"/>
        <end position="192"/>
    </location>
</feature>
<dbReference type="SUPFAM" id="SSF103473">
    <property type="entry name" value="MFS general substrate transporter"/>
    <property type="match status" value="1"/>
</dbReference>
<evidence type="ECO:0000313" key="8">
    <source>
        <dbReference type="EMBL" id="CCX10261.1"/>
    </source>
</evidence>
<feature type="transmembrane region" description="Helical" evidence="7">
    <location>
        <begin position="231"/>
        <end position="253"/>
    </location>
</feature>
<evidence type="ECO:0000256" key="7">
    <source>
        <dbReference type="SAM" id="Phobius"/>
    </source>
</evidence>
<proteinExistence type="inferred from homology"/>
<evidence type="ECO:0000256" key="3">
    <source>
        <dbReference type="ARBA" id="ARBA00022692"/>
    </source>
</evidence>
<dbReference type="PANTHER" id="PTHR43791:SF4">
    <property type="entry name" value="PANTOTHENATE TRANSPORTER FEN2"/>
    <property type="match status" value="1"/>
</dbReference>
<evidence type="ECO:0000256" key="6">
    <source>
        <dbReference type="ARBA" id="ARBA00037968"/>
    </source>
</evidence>
<protein>
    <submittedName>
        <fullName evidence="8">Similar to Pantothenate transporter FEN2 acc. no. P25621</fullName>
    </submittedName>
</protein>
<dbReference type="GO" id="GO:0098717">
    <property type="term" value="P:pantothenate import across plasma membrane"/>
    <property type="evidence" value="ECO:0007669"/>
    <property type="project" value="TreeGrafter"/>
</dbReference>
<evidence type="ECO:0000256" key="5">
    <source>
        <dbReference type="ARBA" id="ARBA00023136"/>
    </source>
</evidence>
<accession>U4LFF4</accession>
<comment type="subcellular location">
    <subcellularLocation>
        <location evidence="1">Membrane</location>
        <topology evidence="1">Multi-pass membrane protein</topology>
    </subcellularLocation>
</comment>
<keyword evidence="3 7" id="KW-0812">Transmembrane</keyword>
<dbReference type="PANTHER" id="PTHR43791">
    <property type="entry name" value="PERMEASE-RELATED"/>
    <property type="match status" value="1"/>
</dbReference>
<keyword evidence="2" id="KW-0813">Transport</keyword>
<name>U4LFF4_PYROM</name>
<evidence type="ECO:0000256" key="1">
    <source>
        <dbReference type="ARBA" id="ARBA00004141"/>
    </source>
</evidence>
<dbReference type="GO" id="GO:0015233">
    <property type="term" value="F:pantothenate transmembrane transporter activity"/>
    <property type="evidence" value="ECO:0007669"/>
    <property type="project" value="TreeGrafter"/>
</dbReference>
<dbReference type="InterPro" id="IPR036259">
    <property type="entry name" value="MFS_trans_sf"/>
</dbReference>
<keyword evidence="9" id="KW-1185">Reference proteome</keyword>
<evidence type="ECO:0000313" key="9">
    <source>
        <dbReference type="Proteomes" id="UP000018144"/>
    </source>
</evidence>
<dbReference type="OrthoDB" id="3639251at2759"/>
<feature type="transmembrane region" description="Helical" evidence="7">
    <location>
        <begin position="145"/>
        <end position="164"/>
    </location>
</feature>
<dbReference type="InterPro" id="IPR011701">
    <property type="entry name" value="MFS"/>
</dbReference>
<sequence length="352" mass="39673">MGRSGVFGDSDIVQVPTTAIRLCFQLYPNSIGVINDKLNLAREKVWGPGGRSSPQSKEERRLLFKIDWFILSFCCAAFFCNQLDRSNINNAYVSGMKDLNMHGNQITKTTAVFTGEGGGWGYILGMRAALQIPNNLMILWVAPHIRFPFTILAWSSLTLGTFAVQNVTQIYLIRFFQGIFESSTFIGTQYILGSWYNSLELASGLLGQMTSGALQSGIYKTLHNHHGMAGWRWLFIIDACITLSVAIYGWFLFPDTLEKTRVGYLTPAEKELAVTRLPKREETHLDWTVWKRVLGRWHFYGFVVLWTLGGEMEGLGKHNLLVLHLQDMGRSILDRNNYPMVALGIGTISIES</sequence>
<evidence type="ECO:0000256" key="4">
    <source>
        <dbReference type="ARBA" id="ARBA00022989"/>
    </source>
</evidence>
<dbReference type="Proteomes" id="UP000018144">
    <property type="component" value="Unassembled WGS sequence"/>
</dbReference>
<dbReference type="Gene3D" id="1.20.1250.20">
    <property type="entry name" value="MFS general substrate transporter like domains"/>
    <property type="match status" value="1"/>
</dbReference>
<keyword evidence="5 7" id="KW-0472">Membrane</keyword>
<dbReference type="STRING" id="1076935.U4LFF4"/>
<dbReference type="GO" id="GO:0005886">
    <property type="term" value="C:plasma membrane"/>
    <property type="evidence" value="ECO:0007669"/>
    <property type="project" value="TreeGrafter"/>
</dbReference>
<organism evidence="8 9">
    <name type="scientific">Pyronema omphalodes (strain CBS 100304)</name>
    <name type="common">Pyronema confluens</name>
    <dbReference type="NCBI Taxonomy" id="1076935"/>
    <lineage>
        <taxon>Eukaryota</taxon>
        <taxon>Fungi</taxon>
        <taxon>Dikarya</taxon>
        <taxon>Ascomycota</taxon>
        <taxon>Pezizomycotina</taxon>
        <taxon>Pezizomycetes</taxon>
        <taxon>Pezizales</taxon>
        <taxon>Pyronemataceae</taxon>
        <taxon>Pyronema</taxon>
    </lineage>
</organism>
<dbReference type="OMA" id="YEVGYVV"/>
<evidence type="ECO:0000256" key="2">
    <source>
        <dbReference type="ARBA" id="ARBA00022448"/>
    </source>
</evidence>